<dbReference type="InterPro" id="IPR005534">
    <property type="entry name" value="Curli_assmbl/transp-comp_CsgG"/>
</dbReference>
<keyword evidence="1" id="KW-0732">Signal</keyword>
<proteinExistence type="predicted"/>
<comment type="caution">
    <text evidence="2">The sequence shown here is derived from an EMBL/GenBank/DDBJ whole genome shotgun (WGS) entry which is preliminary data.</text>
</comment>
<evidence type="ECO:0000256" key="1">
    <source>
        <dbReference type="SAM" id="SignalP"/>
    </source>
</evidence>
<organism evidence="2 3">
    <name type="scientific">candidate division TA06 bacterium</name>
    <dbReference type="NCBI Taxonomy" id="2250710"/>
    <lineage>
        <taxon>Bacteria</taxon>
        <taxon>Bacteria division TA06</taxon>
    </lineage>
</organism>
<feature type="non-terminal residue" evidence="2">
    <location>
        <position position="84"/>
    </location>
</feature>
<accession>A0A933MLI2</accession>
<dbReference type="Proteomes" id="UP000736328">
    <property type="component" value="Unassembled WGS sequence"/>
</dbReference>
<feature type="chain" id="PRO_5037979238" evidence="1">
    <location>
        <begin position="21"/>
        <end position="84"/>
    </location>
</feature>
<feature type="signal peptide" evidence="1">
    <location>
        <begin position="1"/>
        <end position="20"/>
    </location>
</feature>
<dbReference type="Gene3D" id="3.40.50.10610">
    <property type="entry name" value="ABC-type transport auxiliary lipoprotein component"/>
    <property type="match status" value="1"/>
</dbReference>
<dbReference type="Pfam" id="PF03783">
    <property type="entry name" value="CsgG"/>
    <property type="match status" value="1"/>
</dbReference>
<dbReference type="EMBL" id="JACQXR010000133">
    <property type="protein sequence ID" value="MBI4727521.1"/>
    <property type="molecule type" value="Genomic_DNA"/>
</dbReference>
<gene>
    <name evidence="2" type="ORF">HY768_09970</name>
</gene>
<name>A0A933MLI2_UNCT6</name>
<evidence type="ECO:0000313" key="2">
    <source>
        <dbReference type="EMBL" id="MBI4727521.1"/>
    </source>
</evidence>
<dbReference type="GO" id="GO:0030288">
    <property type="term" value="C:outer membrane-bounded periplasmic space"/>
    <property type="evidence" value="ECO:0007669"/>
    <property type="project" value="InterPro"/>
</dbReference>
<dbReference type="AlphaFoldDB" id="A0A933MLI2"/>
<protein>
    <submittedName>
        <fullName evidence="2">Uncharacterized protein</fullName>
    </submittedName>
</protein>
<evidence type="ECO:0000313" key="3">
    <source>
        <dbReference type="Proteomes" id="UP000736328"/>
    </source>
</evidence>
<sequence length="84" mass="9148">MLRKVFLSAVCLLLATAAFAQTPRKTTLAVMDLSTTGISKSDGAILTDALLSYLVNTNYYEIVERSKRDEILKEQGFAQSGACN</sequence>
<reference evidence="2" key="1">
    <citation type="submission" date="2020-07" db="EMBL/GenBank/DDBJ databases">
        <title>Huge and variable diversity of episymbiotic CPR bacteria and DPANN archaea in groundwater ecosystems.</title>
        <authorList>
            <person name="He C.Y."/>
            <person name="Keren R."/>
            <person name="Whittaker M."/>
            <person name="Farag I.F."/>
            <person name="Doudna J."/>
            <person name="Cate J.H.D."/>
            <person name="Banfield J.F."/>
        </authorList>
    </citation>
    <scope>NUCLEOTIDE SEQUENCE</scope>
    <source>
        <strain evidence="2">NC_groundwater_1520_Pr4_B-0.1um_53_5</strain>
    </source>
</reference>